<dbReference type="Gene3D" id="3.90.420.10">
    <property type="entry name" value="Oxidoreductase, molybdopterin-binding domain"/>
    <property type="match status" value="1"/>
</dbReference>
<feature type="chain" id="PRO_5037713690" evidence="1">
    <location>
        <begin position="23"/>
        <end position="263"/>
    </location>
</feature>
<name>A0A916R8U6_9HYPH</name>
<evidence type="ECO:0000313" key="4">
    <source>
        <dbReference type="Proteomes" id="UP000596977"/>
    </source>
</evidence>
<proteinExistence type="predicted"/>
<dbReference type="OrthoDB" id="9795587at2"/>
<reference evidence="3 4" key="1">
    <citation type="journal article" date="2014" name="Int. J. Syst. Evol. Microbiol.">
        <title>Complete genome sequence of Corynebacterium casei LMG S-19264T (=DSM 44701T), isolated from a smear-ripened cheese.</title>
        <authorList>
            <consortium name="US DOE Joint Genome Institute (JGI-PGF)"/>
            <person name="Walter F."/>
            <person name="Albersmeier A."/>
            <person name="Kalinowski J."/>
            <person name="Ruckert C."/>
        </authorList>
    </citation>
    <scope>NUCLEOTIDE SEQUENCE [LARGE SCALE GENOMIC DNA]</scope>
    <source>
        <strain evidence="3 4">CGMCC 1.15896</strain>
    </source>
</reference>
<comment type="caution">
    <text evidence="3">The sequence shown here is derived from an EMBL/GenBank/DDBJ whole genome shotgun (WGS) entry which is preliminary data.</text>
</comment>
<evidence type="ECO:0000313" key="3">
    <source>
        <dbReference type="EMBL" id="GGA44654.1"/>
    </source>
</evidence>
<dbReference type="PANTHER" id="PTHR43032:SF2">
    <property type="entry name" value="BLL0505 PROTEIN"/>
    <property type="match status" value="1"/>
</dbReference>
<dbReference type="PANTHER" id="PTHR43032">
    <property type="entry name" value="PROTEIN-METHIONINE-SULFOXIDE REDUCTASE"/>
    <property type="match status" value="1"/>
</dbReference>
<gene>
    <name evidence="3" type="ORF">GCM10011499_12910</name>
</gene>
<dbReference type="EMBL" id="BMKB01000002">
    <property type="protein sequence ID" value="GGA44654.1"/>
    <property type="molecule type" value="Genomic_DNA"/>
</dbReference>
<keyword evidence="1" id="KW-0732">Signal</keyword>
<accession>A0A916R8U6</accession>
<keyword evidence="4" id="KW-1185">Reference proteome</keyword>
<dbReference type="InterPro" id="IPR000572">
    <property type="entry name" value="OxRdtase_Mopterin-bd_dom"/>
</dbReference>
<dbReference type="InterPro" id="IPR006311">
    <property type="entry name" value="TAT_signal"/>
</dbReference>
<protein>
    <submittedName>
        <fullName evidence="3">Molybdopterin oxidoreductase</fullName>
    </submittedName>
</protein>
<dbReference type="Proteomes" id="UP000596977">
    <property type="component" value="Unassembled WGS sequence"/>
</dbReference>
<evidence type="ECO:0000259" key="2">
    <source>
        <dbReference type="Pfam" id="PF00174"/>
    </source>
</evidence>
<dbReference type="AlphaFoldDB" id="A0A916R8U6"/>
<dbReference type="InterPro" id="IPR036374">
    <property type="entry name" value="OxRdtase_Mopterin-bd_sf"/>
</dbReference>
<feature type="signal peptide" evidence="1">
    <location>
        <begin position="1"/>
        <end position="22"/>
    </location>
</feature>
<organism evidence="3 4">
    <name type="scientific">Pelagibacterium lentulum</name>
    <dbReference type="NCBI Taxonomy" id="2029865"/>
    <lineage>
        <taxon>Bacteria</taxon>
        <taxon>Pseudomonadati</taxon>
        <taxon>Pseudomonadota</taxon>
        <taxon>Alphaproteobacteria</taxon>
        <taxon>Hyphomicrobiales</taxon>
        <taxon>Devosiaceae</taxon>
        <taxon>Pelagibacterium</taxon>
    </lineage>
</organism>
<dbReference type="SUPFAM" id="SSF56524">
    <property type="entry name" value="Oxidoreductase molybdopterin-binding domain"/>
    <property type="match status" value="1"/>
</dbReference>
<dbReference type="RefSeq" id="WP_127072782.1">
    <property type="nucleotide sequence ID" value="NZ_BMKB01000002.1"/>
</dbReference>
<evidence type="ECO:0000256" key="1">
    <source>
        <dbReference type="SAM" id="SignalP"/>
    </source>
</evidence>
<dbReference type="Pfam" id="PF00174">
    <property type="entry name" value="Oxidored_molyb"/>
    <property type="match status" value="1"/>
</dbReference>
<dbReference type="PROSITE" id="PS51257">
    <property type="entry name" value="PROKAR_LIPOPROTEIN"/>
    <property type="match status" value="1"/>
</dbReference>
<feature type="domain" description="Oxidoreductase molybdopterin-binding" evidence="2">
    <location>
        <begin position="100"/>
        <end position="240"/>
    </location>
</feature>
<dbReference type="PROSITE" id="PS51318">
    <property type="entry name" value="TAT"/>
    <property type="match status" value="1"/>
</dbReference>
<sequence>MSRFKLNRRKFLTVGAAGAAGAALTGCDVFDPMLRSGHPVRDFMIGANGLTEAVQRTLMGRDSMAKEFSESEIRQGMRPNGSTNPNTMEYMFLSQGNFSLYHLEVDGLVESPMRFNLEELRNMPSRTQITRHDCVEGWSCIAKWTGVPLGHILEQVQPQANANYAVFHCFDVMGVGLSGEIPYYESIDMIDAYHPQTILAYGMNDAVLPVENGAPLRLRVERQLGYKMAKYVYRIELVESFSHLHRGNGSYWADHGYEWYAGI</sequence>